<dbReference type="GO" id="GO:0007265">
    <property type="term" value="P:Ras protein signal transduction"/>
    <property type="evidence" value="ECO:0007669"/>
    <property type="project" value="TreeGrafter"/>
</dbReference>
<evidence type="ECO:0000313" key="8">
    <source>
        <dbReference type="RefSeq" id="XP_031558508.1"/>
    </source>
</evidence>
<sequence length="549" mass="63310">MTEKKAKRISQHQLLDFEPQSEVNEVEDEFSSSSDESPEVSEDELDACSNKNFDAVVFDIRKVTPEEFAKEVTYKDIYVFKSIRPEELSGCGWTKKDKLKLAPNVVAFIQRFNHISFWVVREILNAKKLKTRVAVMSHFIRIAKKFLELNNIHALKAVISGLESVPVYRLDMTWEHLPKRDHATFEKLVELLSEDENRKKLREYLSTVKLPCIPHLGMYLTDIMYIDTIHPSTGGLDNERTRKMNDIIRIISEFQQSNYGDIESQPYIQEYLNSMNYIEELQKFLEDNNYRLSLEIEPTESDNKSKARSRESIDALPCNTLNPPVSKKFVPGHRKTQSLDTNLLRTPLGTSFDSLSIASSTSSRHLIDDSIVPLENQGSEILLNGRNSALSLERASGVYERDDSELFGPHSEFQVEGFLRRKKCLRNNKKLAVSTWQKFWVGLSGKFLYYFLPKHRSVGKLERSSFKSNAQKVINIENWIVHIQSDSHHTDCFQLTDPFNGNSYKFRTGSQSSALMWYTCLSHVTTSKNKTPQNLISFEESEEVNDTKM</sequence>
<dbReference type="CDD" id="cd00155">
    <property type="entry name" value="RasGEF"/>
    <property type="match status" value="1"/>
</dbReference>
<dbReference type="PROSITE" id="PS50003">
    <property type="entry name" value="PH_DOMAIN"/>
    <property type="match status" value="1"/>
</dbReference>
<feature type="domain" description="Ras-GEF" evidence="5">
    <location>
        <begin position="64"/>
        <end position="299"/>
    </location>
</feature>
<keyword evidence="1 2" id="KW-0344">Guanine-nucleotide releasing factor</keyword>
<protein>
    <submittedName>
        <fullName evidence="7 8">Ras-specific guanine nucleotide-releasing factor RalGPS2-like</fullName>
    </submittedName>
</protein>
<dbReference type="SUPFAM" id="SSF48366">
    <property type="entry name" value="Ras GEF"/>
    <property type="match status" value="1"/>
</dbReference>
<feature type="compositionally biased region" description="Acidic residues" evidence="3">
    <location>
        <begin position="24"/>
        <end position="46"/>
    </location>
</feature>
<dbReference type="SMART" id="SM00233">
    <property type="entry name" value="PH"/>
    <property type="match status" value="1"/>
</dbReference>
<accession>A0A6P8HTE9</accession>
<dbReference type="InterPro" id="IPR036964">
    <property type="entry name" value="RASGEF_cat_dom_sf"/>
</dbReference>
<dbReference type="KEGG" id="aten:116294951"/>
<feature type="region of interest" description="Disordered" evidence="3">
    <location>
        <begin position="1"/>
        <end position="46"/>
    </location>
</feature>
<dbReference type="InterPro" id="IPR001849">
    <property type="entry name" value="PH_domain"/>
</dbReference>
<dbReference type="GO" id="GO:0005085">
    <property type="term" value="F:guanyl-nucleotide exchange factor activity"/>
    <property type="evidence" value="ECO:0007669"/>
    <property type="project" value="UniProtKB-KW"/>
</dbReference>
<dbReference type="SMART" id="SM00147">
    <property type="entry name" value="RasGEF"/>
    <property type="match status" value="1"/>
</dbReference>
<keyword evidence="6" id="KW-1185">Reference proteome</keyword>
<evidence type="ECO:0000256" key="1">
    <source>
        <dbReference type="ARBA" id="ARBA00022658"/>
    </source>
</evidence>
<dbReference type="PANTHER" id="PTHR23113:SF368">
    <property type="entry name" value="CELL DIVISION CONTROL PROTEIN 25"/>
    <property type="match status" value="1"/>
</dbReference>
<dbReference type="OrthoDB" id="10254377at2759"/>
<dbReference type="Gene3D" id="1.10.840.10">
    <property type="entry name" value="Ras guanine-nucleotide exchange factors catalytic domain"/>
    <property type="match status" value="1"/>
</dbReference>
<evidence type="ECO:0000259" key="5">
    <source>
        <dbReference type="PROSITE" id="PS50009"/>
    </source>
</evidence>
<evidence type="ECO:0000313" key="7">
    <source>
        <dbReference type="RefSeq" id="XP_031558507.1"/>
    </source>
</evidence>
<evidence type="ECO:0000256" key="3">
    <source>
        <dbReference type="SAM" id="MobiDB-lite"/>
    </source>
</evidence>
<dbReference type="InterPro" id="IPR023578">
    <property type="entry name" value="Ras_GEF_dom_sf"/>
</dbReference>
<dbReference type="RefSeq" id="XP_031558507.1">
    <property type="nucleotide sequence ID" value="XM_031702647.1"/>
</dbReference>
<evidence type="ECO:0000259" key="4">
    <source>
        <dbReference type="PROSITE" id="PS50003"/>
    </source>
</evidence>
<dbReference type="InterPro" id="IPR008937">
    <property type="entry name" value="Ras-like_GEF"/>
</dbReference>
<dbReference type="GeneID" id="116294951"/>
<dbReference type="Gene3D" id="2.30.29.30">
    <property type="entry name" value="Pleckstrin-homology domain (PH domain)/Phosphotyrosine-binding domain (PTB)"/>
    <property type="match status" value="1"/>
</dbReference>
<dbReference type="PROSITE" id="PS50009">
    <property type="entry name" value="RASGEF_CAT"/>
    <property type="match status" value="1"/>
</dbReference>
<feature type="domain" description="PH" evidence="4">
    <location>
        <begin position="412"/>
        <end position="526"/>
    </location>
</feature>
<dbReference type="Pfam" id="PF00617">
    <property type="entry name" value="RasGEF"/>
    <property type="match status" value="1"/>
</dbReference>
<dbReference type="InterPro" id="IPR011993">
    <property type="entry name" value="PH-like_dom_sf"/>
</dbReference>
<dbReference type="PANTHER" id="PTHR23113">
    <property type="entry name" value="GUANINE NUCLEOTIDE EXCHANGE FACTOR"/>
    <property type="match status" value="1"/>
</dbReference>
<feature type="compositionally biased region" description="Basic residues" evidence="3">
    <location>
        <begin position="1"/>
        <end position="10"/>
    </location>
</feature>
<dbReference type="SUPFAM" id="SSF50729">
    <property type="entry name" value="PH domain-like"/>
    <property type="match status" value="1"/>
</dbReference>
<gene>
    <name evidence="7 8" type="primary">LOC116294951</name>
</gene>
<dbReference type="InterPro" id="IPR001895">
    <property type="entry name" value="RASGEF_cat_dom"/>
</dbReference>
<name>A0A6P8HTE9_ACTTE</name>
<evidence type="ECO:0000256" key="2">
    <source>
        <dbReference type="PROSITE-ProRule" id="PRU00168"/>
    </source>
</evidence>
<evidence type="ECO:0000313" key="6">
    <source>
        <dbReference type="Proteomes" id="UP000515163"/>
    </source>
</evidence>
<reference evidence="7 8" key="1">
    <citation type="submission" date="2025-04" db="UniProtKB">
        <authorList>
            <consortium name="RefSeq"/>
        </authorList>
    </citation>
    <scope>IDENTIFICATION</scope>
    <source>
        <tissue evidence="7 8">Tentacle</tissue>
    </source>
</reference>
<organism evidence="6 8">
    <name type="scientific">Actinia tenebrosa</name>
    <name type="common">Australian red waratah sea anemone</name>
    <dbReference type="NCBI Taxonomy" id="6105"/>
    <lineage>
        <taxon>Eukaryota</taxon>
        <taxon>Metazoa</taxon>
        <taxon>Cnidaria</taxon>
        <taxon>Anthozoa</taxon>
        <taxon>Hexacorallia</taxon>
        <taxon>Actiniaria</taxon>
        <taxon>Actiniidae</taxon>
        <taxon>Actinia</taxon>
    </lineage>
</organism>
<dbReference type="AlphaFoldDB" id="A0A6P8HTE9"/>
<dbReference type="GO" id="GO:0005886">
    <property type="term" value="C:plasma membrane"/>
    <property type="evidence" value="ECO:0007669"/>
    <property type="project" value="TreeGrafter"/>
</dbReference>
<dbReference type="Pfam" id="PF00169">
    <property type="entry name" value="PH"/>
    <property type="match status" value="1"/>
</dbReference>
<proteinExistence type="predicted"/>
<dbReference type="Proteomes" id="UP000515163">
    <property type="component" value="Unplaced"/>
</dbReference>
<dbReference type="RefSeq" id="XP_031558508.1">
    <property type="nucleotide sequence ID" value="XM_031702648.1"/>
</dbReference>